<evidence type="ECO:0000259" key="2">
    <source>
        <dbReference type="PROSITE" id="PS50994"/>
    </source>
</evidence>
<dbReference type="Gene3D" id="3.30.420.10">
    <property type="entry name" value="Ribonuclease H-like superfamily/Ribonuclease H"/>
    <property type="match status" value="1"/>
</dbReference>
<protein>
    <submittedName>
        <fullName evidence="3">Transposase family protein</fullName>
    </submittedName>
</protein>
<dbReference type="InterPro" id="IPR009004">
    <property type="entry name" value="Transposase_Mu_C"/>
</dbReference>
<reference evidence="3" key="1">
    <citation type="submission" date="2022-06" db="EMBL/GenBank/DDBJ databases">
        <title>Complete genome of Pseudomonas hydrolytica DSWY01T.</title>
        <authorList>
            <person name="Jung J."/>
            <person name="Jeon C.O."/>
        </authorList>
    </citation>
    <scope>NUCLEOTIDE SEQUENCE</scope>
    <source>
        <strain evidence="3">DSWY01</strain>
    </source>
</reference>
<dbReference type="InterPro" id="IPR012337">
    <property type="entry name" value="RNaseH-like_sf"/>
</dbReference>
<organism evidence="3 4">
    <name type="scientific">Ectopseudomonas hydrolytica</name>
    <dbReference type="NCBI Taxonomy" id="2493633"/>
    <lineage>
        <taxon>Bacteria</taxon>
        <taxon>Pseudomonadati</taxon>
        <taxon>Pseudomonadota</taxon>
        <taxon>Gammaproteobacteria</taxon>
        <taxon>Pseudomonadales</taxon>
        <taxon>Pseudomonadaceae</taxon>
        <taxon>Ectopseudomonas</taxon>
    </lineage>
</organism>
<keyword evidence="4" id="KW-1185">Reference proteome</keyword>
<dbReference type="Pfam" id="PF09299">
    <property type="entry name" value="Mu-transpos_C"/>
    <property type="match status" value="1"/>
</dbReference>
<accession>A0ABY5AGG7</accession>
<dbReference type="Proteomes" id="UP001054897">
    <property type="component" value="Chromosome"/>
</dbReference>
<dbReference type="InterPro" id="IPR001584">
    <property type="entry name" value="Integrase_cat-core"/>
</dbReference>
<dbReference type="SUPFAM" id="SSF50610">
    <property type="entry name" value="mu transposase, C-terminal domain"/>
    <property type="match status" value="1"/>
</dbReference>
<feature type="domain" description="Integrase catalytic" evidence="2">
    <location>
        <begin position="201"/>
        <end position="405"/>
    </location>
</feature>
<evidence type="ECO:0000313" key="3">
    <source>
        <dbReference type="EMBL" id="USR42013.1"/>
    </source>
</evidence>
<evidence type="ECO:0000256" key="1">
    <source>
        <dbReference type="SAM" id="MobiDB-lite"/>
    </source>
</evidence>
<proteinExistence type="predicted"/>
<dbReference type="InterPro" id="IPR036397">
    <property type="entry name" value="RNaseH_sf"/>
</dbReference>
<dbReference type="RefSeq" id="WP_252576762.1">
    <property type="nucleotide sequence ID" value="NZ_CP099397.1"/>
</dbReference>
<feature type="compositionally biased region" description="Basic and acidic residues" evidence="1">
    <location>
        <begin position="544"/>
        <end position="554"/>
    </location>
</feature>
<feature type="region of interest" description="Disordered" evidence="1">
    <location>
        <begin position="529"/>
        <end position="587"/>
    </location>
</feature>
<dbReference type="SUPFAM" id="SSF53098">
    <property type="entry name" value="Ribonuclease H-like"/>
    <property type="match status" value="1"/>
</dbReference>
<evidence type="ECO:0000313" key="4">
    <source>
        <dbReference type="Proteomes" id="UP001054897"/>
    </source>
</evidence>
<sequence length="587" mass="66530">MQQEFSHKNIRVMICATKEVLMVARRDIERIDEVEIIQVESSLGASLINCTTEQLSLAADRFNIIKAWRAGELSIAEACSGLNISKSYFYQLNRKFNEELGPISVVLVKRGMKEGVTRLSEAVETIIQEATKKIYNSEGASYSKVWVEVDVACSEQGIPSPCKDTVLRRVKAILPERKRVQTKHGSDVASQKYSARPGKLNLDRPLQWVQMDHTLVDIILLADDRINIIGRPWWTVLIDVKTRVILGYYLSLHVPSAISVACALTHSVLPKSIFVNKVGLMLEDYPYYGKPEVLHMDNAAEFTSPKFKAGCAAFDIHPEYRPIGKKHYGGHVESLIGTFMTTKVHLLKGTTMSNAVARGKIDSDKAATMTFSDFSRWFAQEVTVYHSTIHSELGTSPRQAWTEYFAPNGGVPYPPRIPDPEQLRLYFMPEETRMINPYGVRLHGNIYWDPVLAEHVGTASAIVKFDPFNLDEIWVKLSGRFCSIRLSDLTLHAQSFEEYRASKFFRLPVRLGAIDDDIGRSAYREKQNIEKQSASLTRKARRQQAAEKEYHEAYPRPIVDNLLPRQSPEKPDYSVTPKRFTREGGNE</sequence>
<dbReference type="EMBL" id="CP099397">
    <property type="protein sequence ID" value="USR42013.1"/>
    <property type="molecule type" value="Genomic_DNA"/>
</dbReference>
<gene>
    <name evidence="3" type="ORF">L1F06_011535</name>
</gene>
<dbReference type="GeneID" id="300081612"/>
<dbReference type="PROSITE" id="PS50994">
    <property type="entry name" value="INTEGRASE"/>
    <property type="match status" value="1"/>
</dbReference>
<dbReference type="InterPro" id="IPR015378">
    <property type="entry name" value="Transposase-like_Mu_C"/>
</dbReference>
<name>A0ABY5AGG7_9GAMM</name>